<dbReference type="EMBL" id="WTYM01000023">
    <property type="protein sequence ID" value="MXO58384.1"/>
    <property type="molecule type" value="Genomic_DNA"/>
</dbReference>
<evidence type="ECO:0000313" key="3">
    <source>
        <dbReference type="Proteomes" id="UP000433652"/>
    </source>
</evidence>
<dbReference type="RefSeq" id="WP_159791791.1">
    <property type="nucleotide sequence ID" value="NZ_WTYM01000023.1"/>
</dbReference>
<dbReference type="CDD" id="cd14503">
    <property type="entry name" value="PTP-bact"/>
    <property type="match status" value="1"/>
</dbReference>
<dbReference type="Pfam" id="PF04273">
    <property type="entry name" value="BLH_phosphatase"/>
    <property type="match status" value="1"/>
</dbReference>
<protein>
    <submittedName>
        <fullName evidence="2">TIGR01244 family phosphatase</fullName>
    </submittedName>
</protein>
<name>A0A6I4SR93_9SPHN</name>
<accession>A0A6I4SR93</accession>
<dbReference type="NCBIfam" id="TIGR01244">
    <property type="entry name" value="TIGR01244 family sulfur transferase"/>
    <property type="match status" value="1"/>
</dbReference>
<feature type="domain" description="Beta-lactamase hydrolase-like protein phosphatase-like" evidence="1">
    <location>
        <begin position="6"/>
        <end position="109"/>
    </location>
</feature>
<evidence type="ECO:0000313" key="2">
    <source>
        <dbReference type="EMBL" id="MXO58384.1"/>
    </source>
</evidence>
<proteinExistence type="predicted"/>
<comment type="caution">
    <text evidence="2">The sequence shown here is derived from an EMBL/GenBank/DDBJ whole genome shotgun (WGS) entry which is preliminary data.</text>
</comment>
<dbReference type="InterPro" id="IPR005939">
    <property type="entry name" value="BLH_phosphatase-like"/>
</dbReference>
<dbReference type="InterPro" id="IPR029021">
    <property type="entry name" value="Prot-tyrosine_phosphatase-like"/>
</dbReference>
<keyword evidence="3" id="KW-1185">Reference proteome</keyword>
<reference evidence="2 3" key="1">
    <citation type="submission" date="2019-12" db="EMBL/GenBank/DDBJ databases">
        <title>Genomic-based taxomic classification of the family Erythrobacteraceae.</title>
        <authorList>
            <person name="Xu L."/>
        </authorList>
    </citation>
    <scope>NUCLEOTIDE SEQUENCE [LARGE SCALE GENOMIC DNA]</scope>
    <source>
        <strain evidence="2 3">MCCC 1K01500</strain>
    </source>
</reference>
<organism evidence="2 3">
    <name type="scientific">Croceibacterium salegens</name>
    <dbReference type="NCBI Taxonomy" id="1737568"/>
    <lineage>
        <taxon>Bacteria</taxon>
        <taxon>Pseudomonadati</taxon>
        <taxon>Pseudomonadota</taxon>
        <taxon>Alphaproteobacteria</taxon>
        <taxon>Sphingomonadales</taxon>
        <taxon>Erythrobacteraceae</taxon>
        <taxon>Croceibacterium</taxon>
    </lineage>
</organism>
<dbReference type="Proteomes" id="UP000433652">
    <property type="component" value="Unassembled WGS sequence"/>
</dbReference>
<evidence type="ECO:0000259" key="1">
    <source>
        <dbReference type="Pfam" id="PF04273"/>
    </source>
</evidence>
<gene>
    <name evidence="2" type="ORF">GRI89_02335</name>
</gene>
<dbReference type="SUPFAM" id="SSF52799">
    <property type="entry name" value="(Phosphotyrosine protein) phosphatases II"/>
    <property type="match status" value="1"/>
</dbReference>
<dbReference type="Gene3D" id="3.90.190.10">
    <property type="entry name" value="Protein tyrosine phosphatase superfamily"/>
    <property type="match status" value="1"/>
</dbReference>
<sequence length="140" mass="14892">METKKLDDTLCIRPQVLPEQLAEAARLGFRSVINNRPDGEEPGQPTSDQVAAAAHAAGLEYRHIPVIPGQITDDAIDAFQRGIAEMPKPIVGFCRTGTRAAMLWALSNAREIGADNAIECAAGAGCDISGIRARLEQRGG</sequence>
<dbReference type="GO" id="GO:0016787">
    <property type="term" value="F:hydrolase activity"/>
    <property type="evidence" value="ECO:0007669"/>
    <property type="project" value="InterPro"/>
</dbReference>
<dbReference type="AlphaFoldDB" id="A0A6I4SR93"/>
<dbReference type="OrthoDB" id="9805710at2"/>